<evidence type="ECO:0000313" key="4">
    <source>
        <dbReference type="EMBL" id="CAF1060441.1"/>
    </source>
</evidence>
<dbReference type="Gene3D" id="2.40.40.10">
    <property type="entry name" value="RlpA-like domain"/>
    <property type="match status" value="1"/>
</dbReference>
<dbReference type="SUPFAM" id="SSF50685">
    <property type="entry name" value="Barwin-like endoglucanases"/>
    <property type="match status" value="1"/>
</dbReference>
<proteinExistence type="predicted"/>
<dbReference type="Pfam" id="PF03330">
    <property type="entry name" value="DPBB_1"/>
    <property type="match status" value="1"/>
</dbReference>
<feature type="signal peptide" evidence="2">
    <location>
        <begin position="1"/>
        <end position="17"/>
    </location>
</feature>
<evidence type="ECO:0000313" key="5">
    <source>
        <dbReference type="EMBL" id="CAF3828816.1"/>
    </source>
</evidence>
<keyword evidence="6" id="KW-1185">Reference proteome</keyword>
<dbReference type="InterPro" id="IPR009009">
    <property type="entry name" value="RlpA-like_DPBB"/>
</dbReference>
<sequence>MQTILILFLWCIIGVVSRYRQSSEDVYDPLLSSDEELTERSFSDKDIRDLFLLQDSLVKRANSGQATYYTVGGGYTACGSRHNDNEAIAALNSAQFDPQTPGGNPNRNTLCNRRVRVNGPKGSVEVSIVDRCPGCGWGSLDLSPSAFQRIAGSLDVGRVNINWDWI</sequence>
<dbReference type="OrthoDB" id="9983485at2759"/>
<organism evidence="4 6">
    <name type="scientific">Didymodactylos carnosus</name>
    <dbReference type="NCBI Taxonomy" id="1234261"/>
    <lineage>
        <taxon>Eukaryota</taxon>
        <taxon>Metazoa</taxon>
        <taxon>Spiralia</taxon>
        <taxon>Gnathifera</taxon>
        <taxon>Rotifera</taxon>
        <taxon>Eurotatoria</taxon>
        <taxon>Bdelloidea</taxon>
        <taxon>Philodinida</taxon>
        <taxon>Philodinidae</taxon>
        <taxon>Didymodactylos</taxon>
    </lineage>
</organism>
<gene>
    <name evidence="4" type="ORF">GPM918_LOCUS16748</name>
    <name evidence="5" type="ORF">SRO942_LOCUS16747</name>
</gene>
<evidence type="ECO:0000259" key="3">
    <source>
        <dbReference type="Pfam" id="PF03330"/>
    </source>
</evidence>
<feature type="domain" description="RlpA-like protein double-psi beta-barrel" evidence="3">
    <location>
        <begin position="63"/>
        <end position="161"/>
    </location>
</feature>
<dbReference type="EMBL" id="CAJOBC010004465">
    <property type="protein sequence ID" value="CAF3828816.1"/>
    <property type="molecule type" value="Genomic_DNA"/>
</dbReference>
<name>A0A814L687_9BILA</name>
<evidence type="ECO:0000313" key="6">
    <source>
        <dbReference type="Proteomes" id="UP000663829"/>
    </source>
</evidence>
<dbReference type="Proteomes" id="UP000663829">
    <property type="component" value="Unassembled WGS sequence"/>
</dbReference>
<feature type="chain" id="PRO_5035601976" description="RlpA-like protein double-psi beta-barrel domain-containing protein" evidence="2">
    <location>
        <begin position="18"/>
        <end position="166"/>
    </location>
</feature>
<dbReference type="AlphaFoldDB" id="A0A814L687"/>
<dbReference type="InterPro" id="IPR051477">
    <property type="entry name" value="Expansin_CellWall"/>
</dbReference>
<accession>A0A814L687</accession>
<dbReference type="PANTHER" id="PTHR31836:SF21">
    <property type="entry name" value="EXPANSIN-LIKE PROTEIN 7"/>
    <property type="match status" value="1"/>
</dbReference>
<dbReference type="PANTHER" id="PTHR31836">
    <property type="match status" value="1"/>
</dbReference>
<keyword evidence="1 2" id="KW-0732">Signal</keyword>
<protein>
    <recommendedName>
        <fullName evidence="3">RlpA-like protein double-psi beta-barrel domain-containing protein</fullName>
    </recommendedName>
</protein>
<comment type="caution">
    <text evidence="4">The sequence shown here is derived from an EMBL/GenBank/DDBJ whole genome shotgun (WGS) entry which is preliminary data.</text>
</comment>
<evidence type="ECO:0000256" key="2">
    <source>
        <dbReference type="SAM" id="SignalP"/>
    </source>
</evidence>
<dbReference type="Proteomes" id="UP000681722">
    <property type="component" value="Unassembled WGS sequence"/>
</dbReference>
<reference evidence="4" key="1">
    <citation type="submission" date="2021-02" db="EMBL/GenBank/DDBJ databases">
        <authorList>
            <person name="Nowell W R."/>
        </authorList>
    </citation>
    <scope>NUCLEOTIDE SEQUENCE</scope>
</reference>
<dbReference type="InterPro" id="IPR036908">
    <property type="entry name" value="RlpA-like_sf"/>
</dbReference>
<dbReference type="EMBL" id="CAJNOQ010004465">
    <property type="protein sequence ID" value="CAF1060441.1"/>
    <property type="molecule type" value="Genomic_DNA"/>
</dbReference>
<evidence type="ECO:0000256" key="1">
    <source>
        <dbReference type="ARBA" id="ARBA00022729"/>
    </source>
</evidence>
<dbReference type="CDD" id="cd22191">
    <property type="entry name" value="DPBB_RlpA_EXP_N-like"/>
    <property type="match status" value="1"/>
</dbReference>